<evidence type="ECO:0000313" key="1">
    <source>
        <dbReference type="EMBL" id="CAG8760462.1"/>
    </source>
</evidence>
<proteinExistence type="predicted"/>
<dbReference type="Proteomes" id="UP000789508">
    <property type="component" value="Unassembled WGS sequence"/>
</dbReference>
<accession>A0A9N9J281</accession>
<dbReference type="EMBL" id="CAJVPS010046014">
    <property type="protein sequence ID" value="CAG8760462.1"/>
    <property type="molecule type" value="Genomic_DNA"/>
</dbReference>
<gene>
    <name evidence="1" type="ORF">ALEPTO_LOCUS13658</name>
</gene>
<protein>
    <submittedName>
        <fullName evidence="1">3327_t:CDS:1</fullName>
    </submittedName>
</protein>
<keyword evidence="2" id="KW-1185">Reference proteome</keyword>
<dbReference type="OrthoDB" id="2439115at2759"/>
<evidence type="ECO:0000313" key="2">
    <source>
        <dbReference type="Proteomes" id="UP000789508"/>
    </source>
</evidence>
<dbReference type="AlphaFoldDB" id="A0A9N9J281"/>
<feature type="non-terminal residue" evidence="1">
    <location>
        <position position="1"/>
    </location>
</feature>
<organism evidence="1 2">
    <name type="scientific">Ambispora leptoticha</name>
    <dbReference type="NCBI Taxonomy" id="144679"/>
    <lineage>
        <taxon>Eukaryota</taxon>
        <taxon>Fungi</taxon>
        <taxon>Fungi incertae sedis</taxon>
        <taxon>Mucoromycota</taxon>
        <taxon>Glomeromycotina</taxon>
        <taxon>Glomeromycetes</taxon>
        <taxon>Archaeosporales</taxon>
        <taxon>Ambisporaceae</taxon>
        <taxon>Ambispora</taxon>
    </lineage>
</organism>
<comment type="caution">
    <text evidence="1">The sequence shown here is derived from an EMBL/GenBank/DDBJ whole genome shotgun (WGS) entry which is preliminary data.</text>
</comment>
<reference evidence="1" key="1">
    <citation type="submission" date="2021-06" db="EMBL/GenBank/DDBJ databases">
        <authorList>
            <person name="Kallberg Y."/>
            <person name="Tangrot J."/>
            <person name="Rosling A."/>
        </authorList>
    </citation>
    <scope>NUCLEOTIDE SEQUENCE</scope>
    <source>
        <strain evidence="1">FL130A</strain>
    </source>
</reference>
<sequence>ENLKEILKLLEDKLAKGQSDDFGEPLVLEKGICSLVDNYQSEEEEEDF</sequence>
<name>A0A9N9J281_9GLOM</name>